<keyword evidence="2" id="KW-1185">Reference proteome</keyword>
<dbReference type="AlphaFoldDB" id="A0A8J6U5M4"/>
<evidence type="ECO:0000313" key="1">
    <source>
        <dbReference type="EMBL" id="MBD0416530.1"/>
    </source>
</evidence>
<sequence length="101" mass="11417">MSVTLTDHEAVRTWAAARMGSPAIVDISPESGTQSMLRIVFDQAAYQDQDRPERPPNAGGYDLVEWDDWFEIFDREQLALVVPDEVPGGLDSSYEMIRRDD</sequence>
<accession>A0A8J6U5M4</accession>
<dbReference type="EMBL" id="JACVVX010000006">
    <property type="protein sequence ID" value="MBD0416530.1"/>
    <property type="molecule type" value="Genomic_DNA"/>
</dbReference>
<evidence type="ECO:0008006" key="3">
    <source>
        <dbReference type="Google" id="ProtNLM"/>
    </source>
</evidence>
<proteinExistence type="predicted"/>
<reference evidence="1" key="1">
    <citation type="submission" date="2020-09" db="EMBL/GenBank/DDBJ databases">
        <title>Genome seq and assembly of Tianweitania sp.</title>
        <authorList>
            <person name="Chhetri G."/>
        </authorList>
    </citation>
    <scope>NUCLEOTIDE SEQUENCE</scope>
    <source>
        <strain evidence="1">Rool2</strain>
    </source>
</reference>
<comment type="caution">
    <text evidence="1">The sequence shown here is derived from an EMBL/GenBank/DDBJ whole genome shotgun (WGS) entry which is preliminary data.</text>
</comment>
<evidence type="ECO:0000313" key="2">
    <source>
        <dbReference type="Proteomes" id="UP000643405"/>
    </source>
</evidence>
<gene>
    <name evidence="1" type="ORF">ICI42_17890</name>
</gene>
<dbReference type="RefSeq" id="WP_188165975.1">
    <property type="nucleotide sequence ID" value="NZ_JACVVX010000006.1"/>
</dbReference>
<organism evidence="1 2">
    <name type="scientific">Oryzicola mucosus</name>
    <dbReference type="NCBI Taxonomy" id="2767425"/>
    <lineage>
        <taxon>Bacteria</taxon>
        <taxon>Pseudomonadati</taxon>
        <taxon>Pseudomonadota</taxon>
        <taxon>Alphaproteobacteria</taxon>
        <taxon>Hyphomicrobiales</taxon>
        <taxon>Phyllobacteriaceae</taxon>
        <taxon>Oryzicola</taxon>
    </lineage>
</organism>
<dbReference type="Proteomes" id="UP000643405">
    <property type="component" value="Unassembled WGS sequence"/>
</dbReference>
<protein>
    <recommendedName>
        <fullName evidence="3">1,4-alpha-glucan branching enzyme</fullName>
    </recommendedName>
</protein>
<name>A0A8J6U5M4_9HYPH</name>